<evidence type="ECO:0000313" key="11">
    <source>
        <dbReference type="Proteomes" id="UP001295794"/>
    </source>
</evidence>
<dbReference type="Gene3D" id="3.90.70.10">
    <property type="entry name" value="Cysteine proteinases"/>
    <property type="match status" value="1"/>
</dbReference>
<dbReference type="InterPro" id="IPR028889">
    <property type="entry name" value="USP"/>
</dbReference>
<organism evidence="10 11">
    <name type="scientific">Mycena citricolor</name>
    <dbReference type="NCBI Taxonomy" id="2018698"/>
    <lineage>
        <taxon>Eukaryota</taxon>
        <taxon>Fungi</taxon>
        <taxon>Dikarya</taxon>
        <taxon>Basidiomycota</taxon>
        <taxon>Agaricomycotina</taxon>
        <taxon>Agaricomycetes</taxon>
        <taxon>Agaricomycetidae</taxon>
        <taxon>Agaricales</taxon>
        <taxon>Marasmiineae</taxon>
        <taxon>Mycenaceae</taxon>
        <taxon>Mycena</taxon>
    </lineage>
</organism>
<dbReference type="PANTHER" id="PTHR24006:SF687">
    <property type="entry name" value="UBIQUITIN CARBOXYL-TERMINAL HYDROLASE 10"/>
    <property type="match status" value="1"/>
</dbReference>
<dbReference type="PROSITE" id="PS50235">
    <property type="entry name" value="USP_3"/>
    <property type="match status" value="1"/>
</dbReference>
<evidence type="ECO:0000256" key="2">
    <source>
        <dbReference type="ARBA" id="ARBA00012759"/>
    </source>
</evidence>
<keyword evidence="6" id="KW-0788">Thiol protease</keyword>
<evidence type="ECO:0000256" key="3">
    <source>
        <dbReference type="ARBA" id="ARBA00022670"/>
    </source>
</evidence>
<keyword evidence="4" id="KW-0833">Ubl conjugation pathway</keyword>
<keyword evidence="3" id="KW-0645">Protease</keyword>
<dbReference type="GO" id="GO:0006508">
    <property type="term" value="P:proteolysis"/>
    <property type="evidence" value="ECO:0007669"/>
    <property type="project" value="UniProtKB-KW"/>
</dbReference>
<dbReference type="SUPFAM" id="SSF54001">
    <property type="entry name" value="Cysteine proteinases"/>
    <property type="match status" value="1"/>
</dbReference>
<protein>
    <recommendedName>
        <fullName evidence="2">ubiquitinyl hydrolase 1</fullName>
        <ecNumber evidence="2">3.4.19.12</ecNumber>
    </recommendedName>
</protein>
<dbReference type="Pfam" id="PF00443">
    <property type="entry name" value="UCH"/>
    <property type="match status" value="1"/>
</dbReference>
<feature type="domain" description="USP" evidence="9">
    <location>
        <begin position="626"/>
        <end position="1103"/>
    </location>
</feature>
<feature type="region of interest" description="Disordered" evidence="8">
    <location>
        <begin position="175"/>
        <end position="232"/>
    </location>
</feature>
<feature type="region of interest" description="Disordered" evidence="8">
    <location>
        <begin position="722"/>
        <end position="742"/>
    </location>
</feature>
<dbReference type="InterPro" id="IPR050164">
    <property type="entry name" value="Peptidase_C19"/>
</dbReference>
<feature type="coiled-coil region" evidence="7">
    <location>
        <begin position="944"/>
        <end position="971"/>
    </location>
</feature>
<keyword evidence="5" id="KW-0378">Hydrolase</keyword>
<dbReference type="GO" id="GO:0005829">
    <property type="term" value="C:cytosol"/>
    <property type="evidence" value="ECO:0007669"/>
    <property type="project" value="TreeGrafter"/>
</dbReference>
<dbReference type="GO" id="GO:0005634">
    <property type="term" value="C:nucleus"/>
    <property type="evidence" value="ECO:0007669"/>
    <property type="project" value="TreeGrafter"/>
</dbReference>
<dbReference type="InterPro" id="IPR018200">
    <property type="entry name" value="USP_CS"/>
</dbReference>
<evidence type="ECO:0000259" key="9">
    <source>
        <dbReference type="PROSITE" id="PS50235"/>
    </source>
</evidence>
<evidence type="ECO:0000256" key="5">
    <source>
        <dbReference type="ARBA" id="ARBA00022801"/>
    </source>
</evidence>
<comment type="catalytic activity">
    <reaction evidence="1">
        <text>Thiol-dependent hydrolysis of ester, thioester, amide, peptide and isopeptide bonds formed by the C-terminal Gly of ubiquitin (a 76-residue protein attached to proteins as an intracellular targeting signal).</text>
        <dbReference type="EC" id="3.4.19.12"/>
    </reaction>
</comment>
<name>A0AAD2HY01_9AGAR</name>
<dbReference type="GO" id="GO:0016579">
    <property type="term" value="P:protein deubiquitination"/>
    <property type="evidence" value="ECO:0007669"/>
    <property type="project" value="InterPro"/>
</dbReference>
<evidence type="ECO:0000256" key="4">
    <source>
        <dbReference type="ARBA" id="ARBA00022786"/>
    </source>
</evidence>
<dbReference type="InterPro" id="IPR001394">
    <property type="entry name" value="Peptidase_C19_UCH"/>
</dbReference>
<evidence type="ECO:0000256" key="1">
    <source>
        <dbReference type="ARBA" id="ARBA00000707"/>
    </source>
</evidence>
<comment type="caution">
    <text evidence="10">The sequence shown here is derived from an EMBL/GenBank/DDBJ whole genome shotgun (WGS) entry which is preliminary data.</text>
</comment>
<feature type="region of interest" description="Disordered" evidence="8">
    <location>
        <begin position="429"/>
        <end position="455"/>
    </location>
</feature>
<evidence type="ECO:0000256" key="8">
    <source>
        <dbReference type="SAM" id="MobiDB-lite"/>
    </source>
</evidence>
<dbReference type="InterPro" id="IPR038765">
    <property type="entry name" value="Papain-like_cys_pep_sf"/>
</dbReference>
<dbReference type="EMBL" id="CAVNYO010000466">
    <property type="protein sequence ID" value="CAK5283204.1"/>
    <property type="molecule type" value="Genomic_DNA"/>
</dbReference>
<dbReference type="GO" id="GO:0004843">
    <property type="term" value="F:cysteine-type deubiquitinase activity"/>
    <property type="evidence" value="ECO:0007669"/>
    <property type="project" value="UniProtKB-EC"/>
</dbReference>
<sequence length="1109" mass="124909">MLLNLVAASSTDLGSVSLTKHTEGVQPELVAMLRLMQLDRDDPHYLLDNIDGATTVMRKPMSDFLSNPFVSVFTALRDLRTRRLAENYEHVLDGVSWDNGKSLSNESEEDKGERASQELLFRLMDVILQFFSRQKQGADWLRSTGAELKLGSSFACSPGDYKRFLKRKAEEEERERKRKEKARRNSNPVDITAERNRLTAELEEEDVADPLDHVSDIEEEGEDPGSSKRIHFSSTDDGYMYLGRAGKTSGSNRFSKIPVVRYEAKRLKAMNVQKNRPKQLKKERAFFKRQYAVDRSGSADDPQFMGTDQPEAVLETNHISRAALKVISQQFAEMLTGIYVNLHYRNDYERREKERDKLEKALFDALPDAEKRKMAADLAKTMSAAGQEKAWLYRQELSRDAHLAHGNDVVTPRNVDFLEKEGLDCEDADTAQAQDEPSGEMEIETRKNSRPRVPLSKPYNAKRIGEIGEWQHQQVSVSEIVHLIYSPLLQGFTIHIRHTYISFSRIDVTADYLEKAATLECLKEGSVEFKQTREFDLLYAHDRYEAGRAIWALLSFLHGEGEEKPAIGRLQTAAKRNFGTYFPLMHMDGKPGDPGLDLKGSGSNGSNLERIDDPDHVANATDPGPNKLINVGNTCYANALIQSLAATITPEQLDELEKLVADNYEATWAPTKFVQALKDVNGPPKTGLSLEHLVWTQEELQKIKTEEAGERKTEAARKLNGLPPATISEPERKWRETRTRTREKLRKETLDLERGKQEDPLQMLDVLLGTAFDVPGAEMKLLQLDIKEVFTCTGGTCSGQKGKVDPDYVLRLHLDLVEKPLEELVKAAFAARPLELLSYACPMPSRCYTGVTVQREITKHPGPPILAVHLNRALNIHYGNNQITDGVPLAILRQIVADRTELAAGLAQGEHELVQLRNNLRPKMKVQYEKDKAAAAFFGADLSKLDDSKEMKDLQKEYADAKSRTVDALRNSKPQTPRKTHAPVNLFNADGTTETLVLPITSATGNRRGDVSYELYAVVCHRGTTVDSGHYVAYVRRDDIWFKCDDDLISKIGDSTALQTTFNIDAAQHVAYQDDTGANKGYWEEKGKDGESDQPYLLFYRRIEPVPAI</sequence>
<feature type="compositionally biased region" description="Basic and acidic residues" evidence="8">
    <location>
        <begin position="729"/>
        <end position="742"/>
    </location>
</feature>
<evidence type="ECO:0000256" key="7">
    <source>
        <dbReference type="SAM" id="Coils"/>
    </source>
</evidence>
<evidence type="ECO:0000256" key="6">
    <source>
        <dbReference type="ARBA" id="ARBA00022807"/>
    </source>
</evidence>
<accession>A0AAD2HY01</accession>
<proteinExistence type="predicted"/>
<dbReference type="AlphaFoldDB" id="A0AAD2HY01"/>
<dbReference type="PANTHER" id="PTHR24006">
    <property type="entry name" value="UBIQUITIN CARBOXYL-TERMINAL HYDROLASE"/>
    <property type="match status" value="1"/>
</dbReference>
<dbReference type="PROSITE" id="PS00973">
    <property type="entry name" value="USP_2"/>
    <property type="match status" value="1"/>
</dbReference>
<dbReference type="Proteomes" id="UP001295794">
    <property type="component" value="Unassembled WGS sequence"/>
</dbReference>
<evidence type="ECO:0000313" key="10">
    <source>
        <dbReference type="EMBL" id="CAK5283204.1"/>
    </source>
</evidence>
<reference evidence="10" key="1">
    <citation type="submission" date="2023-11" db="EMBL/GenBank/DDBJ databases">
        <authorList>
            <person name="De Vega J J."/>
            <person name="De Vega J J."/>
        </authorList>
    </citation>
    <scope>NUCLEOTIDE SEQUENCE</scope>
</reference>
<dbReference type="CDD" id="cd02257">
    <property type="entry name" value="Peptidase_C19"/>
    <property type="match status" value="1"/>
</dbReference>
<keyword evidence="7" id="KW-0175">Coiled coil</keyword>
<dbReference type="EC" id="3.4.19.12" evidence="2"/>
<keyword evidence="11" id="KW-1185">Reference proteome</keyword>
<gene>
    <name evidence="10" type="ORF">MYCIT1_LOCUS35552</name>
</gene>